<evidence type="ECO:0000256" key="1">
    <source>
        <dbReference type="SAM" id="MobiDB-lite"/>
    </source>
</evidence>
<protein>
    <recommendedName>
        <fullName evidence="2">DUF1995 domain-containing protein</fullName>
    </recommendedName>
</protein>
<dbReference type="Proteomes" id="UP000195557">
    <property type="component" value="Unassembled WGS sequence"/>
</dbReference>
<evidence type="ECO:0000313" key="3">
    <source>
        <dbReference type="EMBL" id="OUS43975.1"/>
    </source>
</evidence>
<dbReference type="Pfam" id="PF09353">
    <property type="entry name" value="DUF1995"/>
    <property type="match status" value="1"/>
</dbReference>
<feature type="compositionally biased region" description="Basic and acidic residues" evidence="1">
    <location>
        <begin position="25"/>
        <end position="34"/>
    </location>
</feature>
<dbReference type="PANTHER" id="PTHR36365:SF1">
    <property type="entry name" value="OS05G0500400 PROTEIN"/>
    <property type="match status" value="1"/>
</dbReference>
<feature type="domain" description="DUF1995" evidence="2">
    <location>
        <begin position="38"/>
        <end position="273"/>
    </location>
</feature>
<name>A0A1Y5IAG0_OSTTA</name>
<dbReference type="PANTHER" id="PTHR36365">
    <property type="entry name" value="OS05G0500400 PROTEIN"/>
    <property type="match status" value="1"/>
</dbReference>
<dbReference type="InterPro" id="IPR018962">
    <property type="entry name" value="DUF1995"/>
</dbReference>
<feature type="region of interest" description="Disordered" evidence="1">
    <location>
        <begin position="1"/>
        <end position="79"/>
    </location>
</feature>
<sequence>MRAVTAPAVRARDARTRRASIAREASARASRETETNPPRSKTAAYEQAHLAIVKGLEGTMKRREGGSTKRKSGRTKKTTRARLAVELPVSDGSDEGMVEMAVGTLGDLASDATCVFGSAKACAIASGDEGVRFESAGAREGVVALVGVPADRVEAAMKKCKAASGRPVVGVNVEWAHAGDGGLANAMDRQQKGIDDQPMSDVEEFTHSFVVVYSFLPLSIQATMFGSTLEGAVFKCVRGGAPAGSPWRILVKENGEFEQVGAMQRRPEQADLESALYNSIAAKSQVNQVVGKASGFMRGLFNRDK</sequence>
<dbReference type="GO" id="GO:0009507">
    <property type="term" value="C:chloroplast"/>
    <property type="evidence" value="ECO:0007669"/>
    <property type="project" value="TreeGrafter"/>
</dbReference>
<dbReference type="EMBL" id="KZ155826">
    <property type="protein sequence ID" value="OUS43975.1"/>
    <property type="molecule type" value="Genomic_DNA"/>
</dbReference>
<dbReference type="AlphaFoldDB" id="A0A1Y5IAG0"/>
<reference evidence="3" key="1">
    <citation type="submission" date="2017-04" db="EMBL/GenBank/DDBJ databases">
        <title>Population genomics of picophytoplankton unveils novel chromosome hypervariability.</title>
        <authorList>
            <consortium name="DOE Joint Genome Institute"/>
            <person name="Blanc-Mathieu R."/>
            <person name="Krasovec M."/>
            <person name="Hebrard M."/>
            <person name="Yau S."/>
            <person name="Desgranges E."/>
            <person name="Martin J."/>
            <person name="Schackwitz W."/>
            <person name="Kuo A."/>
            <person name="Salin G."/>
            <person name="Donnadieu C."/>
            <person name="Desdevises Y."/>
            <person name="Sanchez-Ferandin S."/>
            <person name="Moreau H."/>
            <person name="Rivals E."/>
            <person name="Grigoriev I.V."/>
            <person name="Grimsley N."/>
            <person name="Eyre-Walker A."/>
            <person name="Piganeau G."/>
        </authorList>
    </citation>
    <scope>NUCLEOTIDE SEQUENCE [LARGE SCALE GENOMIC DNA]</scope>
    <source>
        <strain evidence="3">RCC 1115</strain>
    </source>
</reference>
<dbReference type="eggNOG" id="ENOG502QPSS">
    <property type="taxonomic scope" value="Eukaryota"/>
</dbReference>
<accession>A0A1Y5IAG0</accession>
<evidence type="ECO:0000259" key="2">
    <source>
        <dbReference type="Pfam" id="PF09353"/>
    </source>
</evidence>
<feature type="compositionally biased region" description="Basic residues" evidence="1">
    <location>
        <begin position="68"/>
        <end position="79"/>
    </location>
</feature>
<proteinExistence type="predicted"/>
<gene>
    <name evidence="3" type="ORF">BE221DRAFT_194105</name>
</gene>
<organism evidence="3">
    <name type="scientific">Ostreococcus tauri</name>
    <name type="common">Marine green alga</name>
    <dbReference type="NCBI Taxonomy" id="70448"/>
    <lineage>
        <taxon>Eukaryota</taxon>
        <taxon>Viridiplantae</taxon>
        <taxon>Chlorophyta</taxon>
        <taxon>Mamiellophyceae</taxon>
        <taxon>Mamiellales</taxon>
        <taxon>Bathycoccaceae</taxon>
        <taxon>Ostreococcus</taxon>
    </lineage>
</organism>